<dbReference type="Proteomes" id="UP001642260">
    <property type="component" value="Unassembled WGS sequence"/>
</dbReference>
<evidence type="ECO:0000256" key="10">
    <source>
        <dbReference type="SAM" id="Phobius"/>
    </source>
</evidence>
<protein>
    <submittedName>
        <fullName evidence="11">Uncharacterized protein</fullName>
    </submittedName>
</protein>
<dbReference type="GO" id="GO:0005886">
    <property type="term" value="C:plasma membrane"/>
    <property type="evidence" value="ECO:0007669"/>
    <property type="project" value="UniProtKB-SubCell"/>
</dbReference>
<dbReference type="EMBL" id="CAKOAT010448487">
    <property type="protein sequence ID" value="CAH8374196.1"/>
    <property type="molecule type" value="Genomic_DNA"/>
</dbReference>
<evidence type="ECO:0000313" key="11">
    <source>
        <dbReference type="EMBL" id="CAH8374196.1"/>
    </source>
</evidence>
<keyword evidence="5" id="KW-0732">Signal</keyword>
<evidence type="ECO:0000256" key="6">
    <source>
        <dbReference type="ARBA" id="ARBA00022737"/>
    </source>
</evidence>
<keyword evidence="4 10" id="KW-0812">Transmembrane</keyword>
<reference evidence="11 12" key="1">
    <citation type="submission" date="2022-03" db="EMBL/GenBank/DDBJ databases">
        <authorList>
            <person name="Macdonald S."/>
            <person name="Ahmed S."/>
            <person name="Newling K."/>
        </authorList>
    </citation>
    <scope>NUCLEOTIDE SEQUENCE [LARGE SCALE GENOMIC DNA]</scope>
</reference>
<keyword evidence="8 10" id="KW-0472">Membrane</keyword>
<keyword evidence="7 10" id="KW-1133">Transmembrane helix</keyword>
<keyword evidence="2" id="KW-1003">Cell membrane</keyword>
<evidence type="ECO:0000256" key="7">
    <source>
        <dbReference type="ARBA" id="ARBA00022989"/>
    </source>
</evidence>
<evidence type="ECO:0000256" key="3">
    <source>
        <dbReference type="ARBA" id="ARBA00022614"/>
    </source>
</evidence>
<dbReference type="PANTHER" id="PTHR48062:SF52">
    <property type="entry name" value="RECEPTOR-LIKE PROTEIN 8-RELATED"/>
    <property type="match status" value="1"/>
</dbReference>
<evidence type="ECO:0000256" key="9">
    <source>
        <dbReference type="ARBA" id="ARBA00023170"/>
    </source>
</evidence>
<evidence type="ECO:0000256" key="5">
    <source>
        <dbReference type="ARBA" id="ARBA00022729"/>
    </source>
</evidence>
<gene>
    <name evidence="11" type="ORF">ERUC_LOCUS31968</name>
</gene>
<proteinExistence type="predicted"/>
<keyword evidence="12" id="KW-1185">Reference proteome</keyword>
<keyword evidence="3" id="KW-0433">Leucine-rich repeat</keyword>
<sequence>MSYLGNLLLCGLPTKRSCEEAKKRTEEVDNRGEEDDDEEADIDMMVFYWTSASTYVTALIGILVLMFFDCLWRRAWLRLVDAFITSTKKCVCLKIILAQFLYFSSSKLLNPLTLCK</sequence>
<dbReference type="PANTHER" id="PTHR48062">
    <property type="entry name" value="RECEPTOR-LIKE PROTEIN 14"/>
    <property type="match status" value="1"/>
</dbReference>
<evidence type="ECO:0000256" key="1">
    <source>
        <dbReference type="ARBA" id="ARBA00004162"/>
    </source>
</evidence>
<evidence type="ECO:0000313" key="12">
    <source>
        <dbReference type="Proteomes" id="UP001642260"/>
    </source>
</evidence>
<feature type="transmembrane region" description="Helical" evidence="10">
    <location>
        <begin position="46"/>
        <end position="68"/>
    </location>
</feature>
<keyword evidence="6" id="KW-0677">Repeat</keyword>
<keyword evidence="9" id="KW-0675">Receptor</keyword>
<dbReference type="AlphaFoldDB" id="A0ABC8L5D5"/>
<accession>A0ABC8L5D5</accession>
<evidence type="ECO:0000256" key="4">
    <source>
        <dbReference type="ARBA" id="ARBA00022692"/>
    </source>
</evidence>
<dbReference type="InterPro" id="IPR051502">
    <property type="entry name" value="RLP_Defense_Trigger"/>
</dbReference>
<comment type="caution">
    <text evidence="11">The sequence shown here is derived from an EMBL/GenBank/DDBJ whole genome shotgun (WGS) entry which is preliminary data.</text>
</comment>
<organism evidence="11 12">
    <name type="scientific">Eruca vesicaria subsp. sativa</name>
    <name type="common">Garden rocket</name>
    <name type="synonym">Eruca sativa</name>
    <dbReference type="NCBI Taxonomy" id="29727"/>
    <lineage>
        <taxon>Eukaryota</taxon>
        <taxon>Viridiplantae</taxon>
        <taxon>Streptophyta</taxon>
        <taxon>Embryophyta</taxon>
        <taxon>Tracheophyta</taxon>
        <taxon>Spermatophyta</taxon>
        <taxon>Magnoliopsida</taxon>
        <taxon>eudicotyledons</taxon>
        <taxon>Gunneridae</taxon>
        <taxon>Pentapetalae</taxon>
        <taxon>rosids</taxon>
        <taxon>malvids</taxon>
        <taxon>Brassicales</taxon>
        <taxon>Brassicaceae</taxon>
        <taxon>Brassiceae</taxon>
        <taxon>Eruca</taxon>
    </lineage>
</organism>
<name>A0ABC8L5D5_ERUVS</name>
<evidence type="ECO:0000256" key="8">
    <source>
        <dbReference type="ARBA" id="ARBA00023136"/>
    </source>
</evidence>
<comment type="subcellular location">
    <subcellularLocation>
        <location evidence="1">Cell membrane</location>
        <topology evidence="1">Single-pass membrane protein</topology>
    </subcellularLocation>
</comment>
<evidence type="ECO:0000256" key="2">
    <source>
        <dbReference type="ARBA" id="ARBA00022475"/>
    </source>
</evidence>